<protein>
    <recommendedName>
        <fullName evidence="3">Transposase InsH N-terminal domain-containing protein</fullName>
    </recommendedName>
</protein>
<dbReference type="Proteomes" id="UP000673821">
    <property type="component" value="Unassembled WGS sequence"/>
</dbReference>
<dbReference type="EMBL" id="CAJNBH010000008">
    <property type="protein sequence ID" value="CAE6752917.1"/>
    <property type="molecule type" value="Genomic_DNA"/>
</dbReference>
<name>A0ABM8RH48_9BURK</name>
<reference evidence="1 2" key="1">
    <citation type="submission" date="2021-02" db="EMBL/GenBank/DDBJ databases">
        <authorList>
            <person name="Vanwijnsberghe S."/>
        </authorList>
    </citation>
    <scope>NUCLEOTIDE SEQUENCE [LARGE SCALE GENOMIC DNA]</scope>
    <source>
        <strain evidence="1 2">R-69776</strain>
    </source>
</reference>
<organism evidence="1 2">
    <name type="scientific">Paraburkholderia nemoris</name>
    <dbReference type="NCBI Taxonomy" id="2793076"/>
    <lineage>
        <taxon>Bacteria</taxon>
        <taxon>Pseudomonadati</taxon>
        <taxon>Pseudomonadota</taxon>
        <taxon>Betaproteobacteria</taxon>
        <taxon>Burkholderiales</taxon>
        <taxon>Burkholderiaceae</taxon>
        <taxon>Paraburkholderia</taxon>
    </lineage>
</organism>
<evidence type="ECO:0008006" key="3">
    <source>
        <dbReference type="Google" id="ProtNLM"/>
    </source>
</evidence>
<proteinExistence type="predicted"/>
<accession>A0ABM8RH48</accession>
<sequence>MPTRVTSNVMPLRPTGLATSLFMRGYLSEVAMWQVFEARGQSRAGGPPSRTPSLRSRTRTARAVLPQRRLASTWQRFYELVHVRLFCGRTDSELPTRTWDFFAHQALQLLSFLRRRLQRRFPRSTKLSALKVHCSRLQLCCGELTDRLRAVYPRDEGSGAQIVPSSALGAKPFTTAYGTEMTLVSIQRCSECIQENVN</sequence>
<comment type="caution">
    <text evidence="1">The sequence shown here is derived from an EMBL/GenBank/DDBJ whole genome shotgun (WGS) entry which is preliminary data.</text>
</comment>
<evidence type="ECO:0000313" key="1">
    <source>
        <dbReference type="EMBL" id="CAE6752917.1"/>
    </source>
</evidence>
<keyword evidence="2" id="KW-1185">Reference proteome</keyword>
<gene>
    <name evidence="1" type="ORF">R69776_03011</name>
</gene>
<evidence type="ECO:0000313" key="2">
    <source>
        <dbReference type="Proteomes" id="UP000673821"/>
    </source>
</evidence>